<comment type="caution">
    <text evidence="2">The sequence shown here is derived from an EMBL/GenBank/DDBJ whole genome shotgun (WGS) entry which is preliminary data.</text>
</comment>
<sequence>MAVLPVVMTPELGPGTHKRNQKGRRIGRRAVRAAVDVCAEAVWLPVVVVVVLLLLLNGTRQDGHGSCYCAMETTTPDEQRTVRKGLQSFGMKCSSPVEELFF</sequence>
<proteinExistence type="predicted"/>
<evidence type="ECO:0000313" key="3">
    <source>
        <dbReference type="Proteomes" id="UP000076874"/>
    </source>
</evidence>
<keyword evidence="1" id="KW-0472">Membrane</keyword>
<reference evidence="2 3" key="1">
    <citation type="journal article" date="2016" name="Genome Biol. Evol.">
        <title>Divergent and convergent evolution of fungal pathogenicity.</title>
        <authorList>
            <person name="Shang Y."/>
            <person name="Xiao G."/>
            <person name="Zheng P."/>
            <person name="Cen K."/>
            <person name="Zhan S."/>
            <person name="Wang C."/>
        </authorList>
    </citation>
    <scope>NUCLEOTIDE SEQUENCE [LARGE SCALE GENOMIC DNA]</scope>
    <source>
        <strain evidence="2 3">RCEF 264</strain>
    </source>
</reference>
<evidence type="ECO:0000313" key="2">
    <source>
        <dbReference type="EMBL" id="OAA67839.1"/>
    </source>
</evidence>
<keyword evidence="1" id="KW-0812">Transmembrane</keyword>
<name>A0A167ZRT9_9HYPO</name>
<keyword evidence="3" id="KW-1185">Reference proteome</keyword>
<dbReference type="EMBL" id="AZHD01000001">
    <property type="protein sequence ID" value="OAA67839.1"/>
    <property type="molecule type" value="Genomic_DNA"/>
</dbReference>
<dbReference type="AlphaFoldDB" id="A0A167ZRT9"/>
<dbReference type="Proteomes" id="UP000076874">
    <property type="component" value="Unassembled WGS sequence"/>
</dbReference>
<accession>A0A167ZRT9</accession>
<gene>
    <name evidence="2" type="ORF">SPI_00034</name>
</gene>
<feature type="transmembrane region" description="Helical" evidence="1">
    <location>
        <begin position="33"/>
        <end position="56"/>
    </location>
</feature>
<evidence type="ECO:0000256" key="1">
    <source>
        <dbReference type="SAM" id="Phobius"/>
    </source>
</evidence>
<protein>
    <submittedName>
        <fullName evidence="2">Uncharacterized protein</fullName>
    </submittedName>
</protein>
<keyword evidence="1" id="KW-1133">Transmembrane helix</keyword>
<organism evidence="2 3">
    <name type="scientific">Niveomyces insectorum RCEF 264</name>
    <dbReference type="NCBI Taxonomy" id="1081102"/>
    <lineage>
        <taxon>Eukaryota</taxon>
        <taxon>Fungi</taxon>
        <taxon>Dikarya</taxon>
        <taxon>Ascomycota</taxon>
        <taxon>Pezizomycotina</taxon>
        <taxon>Sordariomycetes</taxon>
        <taxon>Hypocreomycetidae</taxon>
        <taxon>Hypocreales</taxon>
        <taxon>Cordycipitaceae</taxon>
        <taxon>Niveomyces</taxon>
    </lineage>
</organism>